<proteinExistence type="predicted"/>
<feature type="transmembrane region" description="Helical" evidence="1">
    <location>
        <begin position="90"/>
        <end position="110"/>
    </location>
</feature>
<dbReference type="InterPro" id="IPR058065">
    <property type="entry name" value="LIC_10190-like"/>
</dbReference>
<keyword evidence="1" id="KW-1133">Transmembrane helix</keyword>
<sequence>MLLMLLSTVILIPSFMGWGQIIHYVLTPYIKGVAGYALSGILVLSIIFTILSFFTPLNFYVEIPSIFIGLLFFFKDHLYKKFRAFSQKDCIIIVTASIIIIFCSSFYPFVLDHYGYYAPTIKWLNEYGMVKGISNLDITLGQMSVWHIFQAGFSNFSDPFLRINSILLIVYILYIIEEKSWIQLCIIPVLLLFSQSPSPDLPVIVFSLIILNEIMKGNSSAVSLFVFSSFVFIIKPTMIWLPILGFLYSTFIIKSKFNSVLPGLAIILFFFIKNIYTFGYPIFPVALPNLGVHWQPNPEILKISSRFAIQKTYDMQYSYEEIRNFSAIDYIRNWFLLEGIKSKINILFIVSLLLFIVFAIIKKNKIITLICVSLIIKSILVLLFSAQYRFFIDVFFVIFLVFLAGCFNRKTSLALFFVLNMIIISFLMMPDILKTYLPNFRPGSFMGKYEIKQLYKPSAYHYNNFNSYKIGNLKFNVSKNYPYNFDTQLPAISESYIYSNIKAGIFPQLADEENIHHGFIWKKLTPIQKTEAEKVMYSIKKTYQQNR</sequence>
<feature type="transmembrane region" description="Helical" evidence="1">
    <location>
        <begin position="390"/>
        <end position="407"/>
    </location>
</feature>
<protein>
    <recommendedName>
        <fullName evidence="2">DUF8201 domain-containing protein</fullName>
    </recommendedName>
</protein>
<dbReference type="InterPro" id="IPR058514">
    <property type="entry name" value="DUF8201"/>
</dbReference>
<dbReference type="STRING" id="1302685.SAMN05444408_102340"/>
<reference evidence="4" key="1">
    <citation type="submission" date="2016-11" db="EMBL/GenBank/DDBJ databases">
        <authorList>
            <person name="Varghese N."/>
            <person name="Submissions S."/>
        </authorList>
    </citation>
    <scope>NUCLEOTIDE SEQUENCE [LARGE SCALE GENOMIC DNA]</scope>
    <source>
        <strain evidence="4">DSM 26898</strain>
    </source>
</reference>
<dbReference type="NCBIfam" id="NF047510">
    <property type="entry name" value="LIC_10190_fam"/>
    <property type="match status" value="1"/>
</dbReference>
<evidence type="ECO:0000259" key="2">
    <source>
        <dbReference type="Pfam" id="PF26626"/>
    </source>
</evidence>
<evidence type="ECO:0000256" key="1">
    <source>
        <dbReference type="SAM" id="Phobius"/>
    </source>
</evidence>
<evidence type="ECO:0000313" key="3">
    <source>
        <dbReference type="EMBL" id="SHE61462.1"/>
    </source>
</evidence>
<feature type="transmembrane region" description="Helical" evidence="1">
    <location>
        <begin position="222"/>
        <end position="248"/>
    </location>
</feature>
<feature type="transmembrane region" description="Helical" evidence="1">
    <location>
        <begin position="260"/>
        <end position="283"/>
    </location>
</feature>
<dbReference type="AlphaFoldDB" id="A0A1M4UXQ9"/>
<keyword evidence="1" id="KW-0812">Transmembrane</keyword>
<dbReference type="RefSeq" id="WP_072883665.1">
    <property type="nucleotide sequence ID" value="NZ_FQVO01000002.1"/>
</dbReference>
<evidence type="ECO:0000313" key="4">
    <source>
        <dbReference type="Proteomes" id="UP000184236"/>
    </source>
</evidence>
<accession>A0A1M4UXQ9</accession>
<organism evidence="3 4">
    <name type="scientific">Chryseobacterium takakiae</name>
    <dbReference type="NCBI Taxonomy" id="1302685"/>
    <lineage>
        <taxon>Bacteria</taxon>
        <taxon>Pseudomonadati</taxon>
        <taxon>Bacteroidota</taxon>
        <taxon>Flavobacteriia</taxon>
        <taxon>Flavobacteriales</taxon>
        <taxon>Weeksellaceae</taxon>
        <taxon>Chryseobacterium group</taxon>
        <taxon>Chryseobacterium</taxon>
    </lineage>
</organism>
<gene>
    <name evidence="3" type="ORF">SAMN05444408_102340</name>
</gene>
<feature type="transmembrane region" description="Helical" evidence="1">
    <location>
        <begin position="159"/>
        <end position="176"/>
    </location>
</feature>
<dbReference type="Pfam" id="PF26626">
    <property type="entry name" value="DUF8201"/>
    <property type="match status" value="1"/>
</dbReference>
<feature type="transmembrane region" description="Helical" evidence="1">
    <location>
        <begin position="366"/>
        <end position="384"/>
    </location>
</feature>
<feature type="transmembrane region" description="Helical" evidence="1">
    <location>
        <begin position="344"/>
        <end position="361"/>
    </location>
</feature>
<feature type="transmembrane region" description="Helical" evidence="1">
    <location>
        <begin position="414"/>
        <end position="433"/>
    </location>
</feature>
<dbReference type="OrthoDB" id="344987at2"/>
<feature type="transmembrane region" description="Helical" evidence="1">
    <location>
        <begin position="188"/>
        <end position="210"/>
    </location>
</feature>
<keyword evidence="1" id="KW-0472">Membrane</keyword>
<dbReference type="EMBL" id="FQVO01000002">
    <property type="protein sequence ID" value="SHE61462.1"/>
    <property type="molecule type" value="Genomic_DNA"/>
</dbReference>
<dbReference type="Proteomes" id="UP000184236">
    <property type="component" value="Unassembled WGS sequence"/>
</dbReference>
<feature type="transmembrane region" description="Helical" evidence="1">
    <location>
        <begin position="59"/>
        <end position="78"/>
    </location>
</feature>
<feature type="transmembrane region" description="Helical" evidence="1">
    <location>
        <begin position="6"/>
        <end position="26"/>
    </location>
</feature>
<keyword evidence="4" id="KW-1185">Reference proteome</keyword>
<feature type="transmembrane region" description="Helical" evidence="1">
    <location>
        <begin position="33"/>
        <end position="53"/>
    </location>
</feature>
<feature type="domain" description="DUF8201" evidence="2">
    <location>
        <begin position="1"/>
        <end position="396"/>
    </location>
</feature>
<name>A0A1M4UXQ9_9FLAO</name>